<dbReference type="Gene3D" id="3.40.50.300">
    <property type="entry name" value="P-loop containing nucleotide triphosphate hydrolases"/>
    <property type="match status" value="1"/>
</dbReference>
<dbReference type="InterPro" id="IPR041677">
    <property type="entry name" value="DNA2/NAM7_AAA_11"/>
</dbReference>
<evidence type="ECO:0000259" key="2">
    <source>
        <dbReference type="Pfam" id="PF25396"/>
    </source>
</evidence>
<dbReference type="Pfam" id="PF13086">
    <property type="entry name" value="AAA_11"/>
    <property type="match status" value="1"/>
</dbReference>
<proteinExistence type="predicted"/>
<evidence type="ECO:0000313" key="3">
    <source>
        <dbReference type="Proteomes" id="UP000887577"/>
    </source>
</evidence>
<feature type="domain" description="DNA2/NAM7 helicase helicase" evidence="1">
    <location>
        <begin position="465"/>
        <end position="560"/>
    </location>
</feature>
<dbReference type="GO" id="GO:0031380">
    <property type="term" value="C:nuclear RNA-directed RNA polymerase complex"/>
    <property type="evidence" value="ECO:0007669"/>
    <property type="project" value="TreeGrafter"/>
</dbReference>
<protein>
    <submittedName>
        <fullName evidence="4">DNA2/NAM7 helicase helicase domain-containing protein</fullName>
    </submittedName>
</protein>
<evidence type="ECO:0000313" key="4">
    <source>
        <dbReference type="WBParaSite" id="PSU_v2.g16124.t1"/>
    </source>
</evidence>
<sequence>MNETVRNNGGNRPFSDEVANYGIAYQKIEELCNGMDSKKILPGSSDLLTAVQAESFIKRLDILWPHLDKRVNFLRVIVATASTNQADLMTLTHKFVSDVLKSKLINTLVDESICPMPYDSNMHTALNIQLADYLVKLLLLGFALNPSNMDILLPKVENVISSLSKIKDFLLANTVQQIERLEIALKDRHETRAAQRLQKVQPKKRQYKDFEGSTGEPPMNFRELSVVPVPEDVGYDYRPYLRPARKKGRYDSDEHYLDVQFRLLREDLIRPLREGIAAYQKGGTKETDLYVYKDVEIGASTMHQQTGELISYASLKGNKRIRFDKRLKYGSLVCLSSDDFQSVFLFATVLDRDEKALVKNQIGLKFEEMSKIDTKWKYRMVESPAFFEAYKHVMMALQALKPDEPVPFSNYLVSVNTDTRLPAYIEGKTMDFKDIIKEENKQYFGTTQFRVDQIQNVLNPEVCGMDQSQFDALVYALTTSLAIIQGPPGTGKTYMGLQLAKLLFENWDAWNPEGDKRPMLVVCYTNHALDQFLEGISKFLEDGIIRVGGRCKNPALEQYMLSKKRQWDNPTLRTQFFHLRRGIGQLQTNMEEKSAFLKELETRFTSPELLLPVITNSETPINV</sequence>
<evidence type="ECO:0000259" key="1">
    <source>
        <dbReference type="Pfam" id="PF13086"/>
    </source>
</evidence>
<dbReference type="Proteomes" id="UP000887577">
    <property type="component" value="Unplaced"/>
</dbReference>
<dbReference type="InterPro" id="IPR027417">
    <property type="entry name" value="P-loop_NTPase"/>
</dbReference>
<dbReference type="GO" id="GO:0031048">
    <property type="term" value="P:regulatory ncRNA-mediated heterochromatin formation"/>
    <property type="evidence" value="ECO:0007669"/>
    <property type="project" value="TreeGrafter"/>
</dbReference>
<feature type="domain" description="ZNFX1" evidence="2">
    <location>
        <begin position="285"/>
        <end position="383"/>
    </location>
</feature>
<dbReference type="InterPro" id="IPR057373">
    <property type="entry name" value="ZNFX1"/>
</dbReference>
<dbReference type="InterPro" id="IPR045055">
    <property type="entry name" value="DNA2/NAM7-like"/>
</dbReference>
<dbReference type="PANTHER" id="PTHR10887">
    <property type="entry name" value="DNA2/NAM7 HELICASE FAMILY"/>
    <property type="match status" value="1"/>
</dbReference>
<name>A0A914YFI7_9BILA</name>
<dbReference type="Pfam" id="PF25396">
    <property type="entry name" value="ZNFX1"/>
    <property type="match status" value="1"/>
</dbReference>
<keyword evidence="3" id="KW-1185">Reference proteome</keyword>
<organism evidence="3 4">
    <name type="scientific">Panagrolaimus superbus</name>
    <dbReference type="NCBI Taxonomy" id="310955"/>
    <lineage>
        <taxon>Eukaryota</taxon>
        <taxon>Metazoa</taxon>
        <taxon>Ecdysozoa</taxon>
        <taxon>Nematoda</taxon>
        <taxon>Chromadorea</taxon>
        <taxon>Rhabditida</taxon>
        <taxon>Tylenchina</taxon>
        <taxon>Panagrolaimomorpha</taxon>
        <taxon>Panagrolaimoidea</taxon>
        <taxon>Panagrolaimidae</taxon>
        <taxon>Panagrolaimus</taxon>
    </lineage>
</organism>
<dbReference type="SUPFAM" id="SSF52540">
    <property type="entry name" value="P-loop containing nucleoside triphosphate hydrolases"/>
    <property type="match status" value="1"/>
</dbReference>
<reference evidence="4" key="1">
    <citation type="submission" date="2022-11" db="UniProtKB">
        <authorList>
            <consortium name="WormBaseParasite"/>
        </authorList>
    </citation>
    <scope>IDENTIFICATION</scope>
</reference>
<dbReference type="WBParaSite" id="PSU_v2.g16124.t1">
    <property type="protein sequence ID" value="PSU_v2.g16124.t1"/>
    <property type="gene ID" value="PSU_v2.g16124"/>
</dbReference>
<dbReference type="AlphaFoldDB" id="A0A914YFI7"/>
<dbReference type="PANTHER" id="PTHR10887:SF341">
    <property type="entry name" value="NFX1-TYPE ZINC FINGER-CONTAINING PROTEIN 1"/>
    <property type="match status" value="1"/>
</dbReference>
<accession>A0A914YFI7</accession>
<dbReference type="GO" id="GO:0004386">
    <property type="term" value="F:helicase activity"/>
    <property type="evidence" value="ECO:0007669"/>
    <property type="project" value="InterPro"/>
</dbReference>